<keyword evidence="3 9" id="KW-0812">Transmembrane</keyword>
<evidence type="ECO:0000256" key="2">
    <source>
        <dbReference type="ARBA" id="ARBA00022475"/>
    </source>
</evidence>
<proteinExistence type="inferred from homology"/>
<dbReference type="InterPro" id="IPR011990">
    <property type="entry name" value="TPR-like_helical_dom_sf"/>
</dbReference>
<feature type="transmembrane region" description="Helical" evidence="9">
    <location>
        <begin position="24"/>
        <end position="44"/>
    </location>
</feature>
<dbReference type="EMBL" id="BAAAZU010000004">
    <property type="protein sequence ID" value="GAA3918785.1"/>
    <property type="molecule type" value="Genomic_DNA"/>
</dbReference>
<accession>A0ABP7MEP4</accession>
<dbReference type="InterPro" id="IPR018704">
    <property type="entry name" value="SecYEG/CpoB_TPR"/>
</dbReference>
<name>A0ABP7MEP4_9GAMM</name>
<dbReference type="InterPro" id="IPR026039">
    <property type="entry name" value="YfgM"/>
</dbReference>
<keyword evidence="5 9" id="KW-0472">Membrane</keyword>
<evidence type="ECO:0000256" key="7">
    <source>
        <dbReference type="ARBA" id="ARBA00024197"/>
    </source>
</evidence>
<evidence type="ECO:0000256" key="8">
    <source>
        <dbReference type="ARBA" id="ARBA00024235"/>
    </source>
</evidence>
<keyword evidence="4 9" id="KW-1133">Transmembrane helix</keyword>
<organism evidence="11 12">
    <name type="scientific">Luteimonas lutimaris</name>
    <dbReference type="NCBI Taxonomy" id="698645"/>
    <lineage>
        <taxon>Bacteria</taxon>
        <taxon>Pseudomonadati</taxon>
        <taxon>Pseudomonadota</taxon>
        <taxon>Gammaproteobacteria</taxon>
        <taxon>Lysobacterales</taxon>
        <taxon>Lysobacteraceae</taxon>
        <taxon>Luteimonas</taxon>
    </lineage>
</organism>
<evidence type="ECO:0000313" key="11">
    <source>
        <dbReference type="EMBL" id="GAA3918785.1"/>
    </source>
</evidence>
<protein>
    <recommendedName>
        <fullName evidence="8">Ancillary SecYEG translocon subunit</fullName>
    </recommendedName>
</protein>
<evidence type="ECO:0000259" key="10">
    <source>
        <dbReference type="Pfam" id="PF09976"/>
    </source>
</evidence>
<keyword evidence="6" id="KW-0143">Chaperone</keyword>
<evidence type="ECO:0000256" key="4">
    <source>
        <dbReference type="ARBA" id="ARBA00022989"/>
    </source>
</evidence>
<sequence>MAIDDLLDEHEQSERVLAWLRSNGAGLIGGVIVGLALILGWQWWRSHQATQGMQAGDDYQAMLRTLEARDVKKAQSQAAALADTPYAPLAALDLAKAQLDDGQRDAAIATLRAAKSSNAALDRILHQRLARLLIDAGKADEALKVIGDADDAASLEVRGDAQVALGQRDEARKSYTEVLAQLDVASPARRLVELKLTDVGGSPAEPEAQS</sequence>
<keyword evidence="12" id="KW-1185">Reference proteome</keyword>
<comment type="subcellular location">
    <subcellularLocation>
        <location evidence="1">Cell membrane</location>
        <topology evidence="1">Single-pass type II membrane protein</topology>
    </subcellularLocation>
</comment>
<evidence type="ECO:0000256" key="3">
    <source>
        <dbReference type="ARBA" id="ARBA00022692"/>
    </source>
</evidence>
<dbReference type="Gene3D" id="1.25.40.10">
    <property type="entry name" value="Tetratricopeptide repeat domain"/>
    <property type="match status" value="1"/>
</dbReference>
<gene>
    <name evidence="11" type="ORF">GCM10022229_10470</name>
</gene>
<dbReference type="Proteomes" id="UP001501727">
    <property type="component" value="Unassembled WGS sequence"/>
</dbReference>
<dbReference type="RefSeq" id="WP_344758902.1">
    <property type="nucleotide sequence ID" value="NZ_BAAAZU010000004.1"/>
</dbReference>
<comment type="similarity">
    <text evidence="7">Belongs to the YfgM family.</text>
</comment>
<evidence type="ECO:0000313" key="12">
    <source>
        <dbReference type="Proteomes" id="UP001501727"/>
    </source>
</evidence>
<evidence type="ECO:0000256" key="1">
    <source>
        <dbReference type="ARBA" id="ARBA00004401"/>
    </source>
</evidence>
<evidence type="ECO:0000256" key="5">
    <source>
        <dbReference type="ARBA" id="ARBA00023136"/>
    </source>
</evidence>
<reference evidence="12" key="1">
    <citation type="journal article" date="2019" name="Int. J. Syst. Evol. Microbiol.">
        <title>The Global Catalogue of Microorganisms (GCM) 10K type strain sequencing project: providing services to taxonomists for standard genome sequencing and annotation.</title>
        <authorList>
            <consortium name="The Broad Institute Genomics Platform"/>
            <consortium name="The Broad Institute Genome Sequencing Center for Infectious Disease"/>
            <person name="Wu L."/>
            <person name="Ma J."/>
        </authorList>
    </citation>
    <scope>NUCLEOTIDE SEQUENCE [LARGE SCALE GENOMIC DNA]</scope>
    <source>
        <strain evidence="12">JCM 16916</strain>
    </source>
</reference>
<feature type="domain" description="Ancillary SecYEG translocon subunit/Cell division coordinator CpoB TPR" evidence="10">
    <location>
        <begin position="18"/>
        <end position="200"/>
    </location>
</feature>
<dbReference type="PANTHER" id="PTHR38035">
    <property type="entry name" value="UPF0070 PROTEIN YFGM"/>
    <property type="match status" value="1"/>
</dbReference>
<comment type="caution">
    <text evidence="11">The sequence shown here is derived from an EMBL/GenBank/DDBJ whole genome shotgun (WGS) entry which is preliminary data.</text>
</comment>
<dbReference type="SUPFAM" id="SSF48452">
    <property type="entry name" value="TPR-like"/>
    <property type="match status" value="1"/>
</dbReference>
<evidence type="ECO:0000256" key="9">
    <source>
        <dbReference type="SAM" id="Phobius"/>
    </source>
</evidence>
<dbReference type="PANTHER" id="PTHR38035:SF1">
    <property type="entry name" value="ANCILLARY SECYEG TRANSLOCON SUBUNIT"/>
    <property type="match status" value="1"/>
</dbReference>
<evidence type="ECO:0000256" key="6">
    <source>
        <dbReference type="ARBA" id="ARBA00023186"/>
    </source>
</evidence>
<keyword evidence="2" id="KW-1003">Cell membrane</keyword>
<dbReference type="Pfam" id="PF09976">
    <property type="entry name" value="TPR_21"/>
    <property type="match status" value="1"/>
</dbReference>